<evidence type="ECO:0000313" key="3">
    <source>
        <dbReference type="Proteomes" id="UP001190700"/>
    </source>
</evidence>
<dbReference type="Proteomes" id="UP001190700">
    <property type="component" value="Unassembled WGS sequence"/>
</dbReference>
<gene>
    <name evidence="2" type="ORF">CYMTET_42225</name>
    <name evidence="1" type="ORF">CYMTET_42228</name>
</gene>
<dbReference type="EMBL" id="LGRX02028235">
    <property type="protein sequence ID" value="KAK3248300.1"/>
    <property type="molecule type" value="Genomic_DNA"/>
</dbReference>
<dbReference type="AlphaFoldDB" id="A0AAE0F1G0"/>
<dbReference type="EMBL" id="LGRX02028234">
    <property type="protein sequence ID" value="KAK3248303.1"/>
    <property type="molecule type" value="Genomic_DNA"/>
</dbReference>
<name>A0AAE0F1G0_9CHLO</name>
<sequence length="218" mass="24428">MAWRVTTTGPTFLAVIKTAKKAKFDMKTAKFVAKKCLGDEESRFQGDAPTREDDFGKIIHELESVFVEVDAGFASLFNLNDVTPVVRKEANELRSSAPWSSWRSRIRRLQHGIDASAHVYPWDGKRALLEILREVSTAGAAFDFACDFLDIRFESNVDPQKKNADFNTAAHTLASRRNTFDPELVKRRYIAALDPEFYAAVRSRLRSTAGGHCGGDPQ</sequence>
<evidence type="ECO:0000313" key="2">
    <source>
        <dbReference type="EMBL" id="KAK3248303.1"/>
    </source>
</evidence>
<reference evidence="2 3" key="1">
    <citation type="journal article" date="2015" name="Genome Biol. Evol.">
        <title>Comparative Genomics of a Bacterivorous Green Alga Reveals Evolutionary Causalities and Consequences of Phago-Mixotrophic Mode of Nutrition.</title>
        <authorList>
            <person name="Burns J.A."/>
            <person name="Paasch A."/>
            <person name="Narechania A."/>
            <person name="Kim E."/>
        </authorList>
    </citation>
    <scope>NUCLEOTIDE SEQUENCE [LARGE SCALE GENOMIC DNA]</scope>
    <source>
        <strain evidence="2">PLY_AMNH</strain>
    </source>
</reference>
<comment type="caution">
    <text evidence="2">The sequence shown here is derived from an EMBL/GenBank/DDBJ whole genome shotgun (WGS) entry which is preliminary data.</text>
</comment>
<protein>
    <submittedName>
        <fullName evidence="2">Uncharacterized protein</fullName>
    </submittedName>
</protein>
<accession>A0AAE0F1G0</accession>
<organism evidence="2 3">
    <name type="scientific">Cymbomonas tetramitiformis</name>
    <dbReference type="NCBI Taxonomy" id="36881"/>
    <lineage>
        <taxon>Eukaryota</taxon>
        <taxon>Viridiplantae</taxon>
        <taxon>Chlorophyta</taxon>
        <taxon>Pyramimonadophyceae</taxon>
        <taxon>Pyramimonadales</taxon>
        <taxon>Pyramimonadaceae</taxon>
        <taxon>Cymbomonas</taxon>
    </lineage>
</organism>
<proteinExistence type="predicted"/>
<evidence type="ECO:0000313" key="1">
    <source>
        <dbReference type="EMBL" id="KAK3248300.1"/>
    </source>
</evidence>
<keyword evidence="3" id="KW-1185">Reference proteome</keyword>
<reference evidence="2" key="2">
    <citation type="submission" date="2023-06" db="EMBL/GenBank/DDBJ databases">
        <title>Long-read-based genome assembly of the green algal bacterivore Cymbomonas tetramitiformis.</title>
        <authorList>
            <person name="Gyaltshen Y."/>
            <person name="Rozenberg A."/>
            <person name="Paasch A."/>
            <person name="Burns J.A."/>
            <person name="Warring S."/>
            <person name="Larson R."/>
            <person name="Maurer-Alcala X."/>
            <person name="Dacks J."/>
            <person name="Kim E."/>
        </authorList>
    </citation>
    <scope>NUCLEOTIDE SEQUENCE</scope>
    <source>
        <strain evidence="2">PLY_AMNH</strain>
    </source>
</reference>